<accession>A0A7D5SQK0</accession>
<proteinExistence type="inferred from homology"/>
<sequence>MDGDAGADGPDSADTPDGADRDSADTSDIADTTEVADAADAVDPGPDGSNGDRTRPAPDAGAGTASLSVRNVGGIEATAVDLGPGVTVLAGRNATNRSSFLRAIRAVLGGEARPLRRGADSGRVELTVDGETYTRRFERAGDGVAATGDPYLADPGPAETYAVLLEDNDVRRAVRAGDDLANVVMRPVDTDAIEAEIERLTAEKRRVDDDLADLEGVGDERANLSAERRRLEGEIEGLESDLADLEAEIEAADASLDDGIERDERLEERLDELRDARTDLESVIEDLDAERDTIAAVERERDEIESDLTAVSPVDEAELDALADDIATLRERKRRLDGDVSALQGIVRFNESQLEEGLLGELGEIRRDGADLAGDDGFAGDGAAGSASSDGEGHVTDRLSGTERVTCWTCGSTVDRAAIEGTLDRLRDLRERTLGRRRDLTARIDRLAARRERLERRRERRADLRAERDRVESELARREERIGDLERRRRELNERVQNLEATVEDLRTEDYADLLDLHRRANERQVELEQRRSDLAAVESELDALDERLDDRDRLETRREELQSDLVECRTRLDRTAAEAVATFNEHADALVDALDYDNVARVRLTRTTGTDRSGADVGRFDLRVVREGDEGAFEDSPANLSESEREVVGLVLALAGYLVHDVHERCPFLLLDSLEAIDAERIADLVDYFADYATYLVVALLEADATAVGTAHDRVTEI</sequence>
<comment type="similarity">
    <text evidence="2">Belongs to the Sph1/Sph2 family.</text>
</comment>
<feature type="compositionally biased region" description="Low complexity" evidence="4">
    <location>
        <begin position="26"/>
        <end position="47"/>
    </location>
</feature>
<dbReference type="Proteomes" id="UP000509667">
    <property type="component" value="Chromosome"/>
</dbReference>
<feature type="domain" description="Rad50/SbcC-type AAA" evidence="5">
    <location>
        <begin position="66"/>
        <end position="287"/>
    </location>
</feature>
<evidence type="ECO:0000256" key="1">
    <source>
        <dbReference type="ARBA" id="ARBA00023054"/>
    </source>
</evidence>
<dbReference type="PANTHER" id="PTHR32114:SF2">
    <property type="entry name" value="ABC TRANSPORTER ABCH.3"/>
    <property type="match status" value="1"/>
</dbReference>
<dbReference type="PANTHER" id="PTHR32114">
    <property type="entry name" value="ABC TRANSPORTER ABCH.3"/>
    <property type="match status" value="1"/>
</dbReference>
<dbReference type="KEGG" id="hrr:HZS55_10835"/>
<dbReference type="EMBL" id="CP058910">
    <property type="protein sequence ID" value="QLH77767.1"/>
    <property type="molecule type" value="Genomic_DNA"/>
</dbReference>
<dbReference type="GO" id="GO:0016887">
    <property type="term" value="F:ATP hydrolysis activity"/>
    <property type="evidence" value="ECO:0007669"/>
    <property type="project" value="InterPro"/>
</dbReference>
<dbReference type="OrthoDB" id="241977at2157"/>
<feature type="coiled-coil region" evidence="3">
    <location>
        <begin position="437"/>
        <end position="579"/>
    </location>
</feature>
<keyword evidence="1 3" id="KW-0175">Coiled coil</keyword>
<feature type="compositionally biased region" description="Low complexity" evidence="4">
    <location>
        <begin position="7"/>
        <end position="16"/>
    </location>
</feature>
<name>A0A7D5SQK0_9EURY</name>
<dbReference type="RefSeq" id="WP_179911686.1">
    <property type="nucleotide sequence ID" value="NZ_CP058910.1"/>
</dbReference>
<protein>
    <submittedName>
        <fullName evidence="6">AAA family ATPase</fullName>
    </submittedName>
</protein>
<evidence type="ECO:0000313" key="7">
    <source>
        <dbReference type="Proteomes" id="UP000509667"/>
    </source>
</evidence>
<dbReference type="Pfam" id="PF13476">
    <property type="entry name" value="AAA_23"/>
    <property type="match status" value="1"/>
</dbReference>
<dbReference type="InterPro" id="IPR038729">
    <property type="entry name" value="Rad50/SbcC_AAA"/>
</dbReference>
<evidence type="ECO:0000256" key="2">
    <source>
        <dbReference type="ARBA" id="ARBA00049666"/>
    </source>
</evidence>
<feature type="coiled-coil region" evidence="3">
    <location>
        <begin position="190"/>
        <end position="339"/>
    </location>
</feature>
<evidence type="ECO:0000259" key="5">
    <source>
        <dbReference type="Pfam" id="PF13476"/>
    </source>
</evidence>
<dbReference type="NCBIfam" id="NF045487">
    <property type="entry name" value="ASRP"/>
    <property type="match status" value="1"/>
</dbReference>
<evidence type="ECO:0000256" key="4">
    <source>
        <dbReference type="SAM" id="MobiDB-lite"/>
    </source>
</evidence>
<dbReference type="GeneID" id="56078364"/>
<reference evidence="6 7" key="1">
    <citation type="submission" date="2020-07" db="EMBL/GenBank/DDBJ databases">
        <title>Halosimplex pelagicum sp. nov. and Halosimplex rubrum sp. nov., isolated from salted brown alga Laminaria, and emended description of the genus Halosimplex.</title>
        <authorList>
            <person name="Cui H."/>
        </authorList>
    </citation>
    <scope>NUCLEOTIDE SEQUENCE [LARGE SCALE GENOMIC DNA]</scope>
    <source>
        <strain evidence="6 7">R27</strain>
    </source>
</reference>
<feature type="region of interest" description="Disordered" evidence="4">
    <location>
        <begin position="1"/>
        <end position="65"/>
    </location>
</feature>
<dbReference type="SUPFAM" id="SSF52540">
    <property type="entry name" value="P-loop containing nucleoside triphosphate hydrolases"/>
    <property type="match status" value="1"/>
</dbReference>
<dbReference type="InterPro" id="IPR027417">
    <property type="entry name" value="P-loop_NTPase"/>
</dbReference>
<organism evidence="6 7">
    <name type="scientific">Halosimplex rubrum</name>
    <dbReference type="NCBI Taxonomy" id="869889"/>
    <lineage>
        <taxon>Archaea</taxon>
        <taxon>Methanobacteriati</taxon>
        <taxon>Methanobacteriota</taxon>
        <taxon>Stenosarchaea group</taxon>
        <taxon>Halobacteria</taxon>
        <taxon>Halobacteriales</taxon>
        <taxon>Haloarculaceae</taxon>
        <taxon>Halosimplex</taxon>
    </lineage>
</organism>
<dbReference type="GO" id="GO:0006302">
    <property type="term" value="P:double-strand break repair"/>
    <property type="evidence" value="ECO:0007669"/>
    <property type="project" value="InterPro"/>
</dbReference>
<evidence type="ECO:0000256" key="3">
    <source>
        <dbReference type="SAM" id="Coils"/>
    </source>
</evidence>
<keyword evidence="7" id="KW-1185">Reference proteome</keyword>
<dbReference type="AlphaFoldDB" id="A0A7D5SQK0"/>
<gene>
    <name evidence="6" type="ORF">HZS55_10835</name>
</gene>
<evidence type="ECO:0000313" key="6">
    <source>
        <dbReference type="EMBL" id="QLH77767.1"/>
    </source>
</evidence>
<feature type="region of interest" description="Disordered" evidence="4">
    <location>
        <begin position="373"/>
        <end position="398"/>
    </location>
</feature>
<dbReference type="Gene3D" id="3.40.50.300">
    <property type="entry name" value="P-loop containing nucleotide triphosphate hydrolases"/>
    <property type="match status" value="2"/>
</dbReference>